<feature type="domain" description="FAD dependent oxidoreductase" evidence="9">
    <location>
        <begin position="125"/>
        <end position="363"/>
    </location>
</feature>
<evidence type="ECO:0000256" key="1">
    <source>
        <dbReference type="ARBA" id="ARBA00001974"/>
    </source>
</evidence>
<dbReference type="Gene3D" id="3.40.50.720">
    <property type="entry name" value="NAD(P)-binding Rossmann-like Domain"/>
    <property type="match status" value="2"/>
</dbReference>
<dbReference type="PROSITE" id="PS00677">
    <property type="entry name" value="DAO"/>
    <property type="match status" value="1"/>
</dbReference>
<comment type="caution">
    <text evidence="10">The sequence shown here is derived from an EMBL/GenBank/DDBJ whole genome shotgun (WGS) entry which is preliminary data.</text>
</comment>
<dbReference type="InterPro" id="IPR006311">
    <property type="entry name" value="TAT_signal"/>
</dbReference>
<dbReference type="InterPro" id="IPR006076">
    <property type="entry name" value="FAD-dep_OxRdtase"/>
</dbReference>
<evidence type="ECO:0000256" key="8">
    <source>
        <dbReference type="ARBA" id="ARBA00049547"/>
    </source>
</evidence>
<evidence type="ECO:0000313" key="10">
    <source>
        <dbReference type="EMBL" id="MFC3102185.1"/>
    </source>
</evidence>
<dbReference type="Pfam" id="PF01266">
    <property type="entry name" value="DAO"/>
    <property type="match status" value="1"/>
</dbReference>
<keyword evidence="4" id="KW-0274">FAD</keyword>
<evidence type="ECO:0000256" key="4">
    <source>
        <dbReference type="ARBA" id="ARBA00022827"/>
    </source>
</evidence>
<evidence type="ECO:0000256" key="6">
    <source>
        <dbReference type="ARBA" id="ARBA00039101"/>
    </source>
</evidence>
<dbReference type="Proteomes" id="UP001595378">
    <property type="component" value="Unassembled WGS sequence"/>
</dbReference>
<organism evidence="10 11">
    <name type="scientific">Alteraurantiacibacter lauratis</name>
    <dbReference type="NCBI Taxonomy" id="2054627"/>
    <lineage>
        <taxon>Bacteria</taxon>
        <taxon>Pseudomonadati</taxon>
        <taxon>Pseudomonadota</taxon>
        <taxon>Alphaproteobacteria</taxon>
        <taxon>Sphingomonadales</taxon>
        <taxon>Erythrobacteraceae</taxon>
        <taxon>Alteraurantiacibacter</taxon>
    </lineage>
</organism>
<accession>A0ABV7EHP1</accession>
<evidence type="ECO:0000259" key="9">
    <source>
        <dbReference type="Pfam" id="PF01266"/>
    </source>
</evidence>
<gene>
    <name evidence="10" type="ORF">ACFODK_14945</name>
</gene>
<evidence type="ECO:0000256" key="3">
    <source>
        <dbReference type="ARBA" id="ARBA00022630"/>
    </source>
</evidence>
<dbReference type="RefSeq" id="WP_336918196.1">
    <property type="nucleotide sequence ID" value="NZ_JBANRN010000004.1"/>
</dbReference>
<evidence type="ECO:0000256" key="7">
    <source>
        <dbReference type="ARBA" id="ARBA00039751"/>
    </source>
</evidence>
<dbReference type="PROSITE" id="PS51318">
    <property type="entry name" value="TAT"/>
    <property type="match status" value="1"/>
</dbReference>
<dbReference type="EMBL" id="JBHRSU010000037">
    <property type="protein sequence ID" value="MFC3102185.1"/>
    <property type="molecule type" value="Genomic_DNA"/>
</dbReference>
<keyword evidence="3" id="KW-0285">Flavoprotein</keyword>
<reference evidence="11" key="1">
    <citation type="journal article" date="2019" name="Int. J. Syst. Evol. Microbiol.">
        <title>The Global Catalogue of Microorganisms (GCM) 10K type strain sequencing project: providing services to taxonomists for standard genome sequencing and annotation.</title>
        <authorList>
            <consortium name="The Broad Institute Genomics Platform"/>
            <consortium name="The Broad Institute Genome Sequencing Center for Infectious Disease"/>
            <person name="Wu L."/>
            <person name="Ma J."/>
        </authorList>
    </citation>
    <scope>NUCLEOTIDE SEQUENCE [LARGE SCALE GENOMIC DNA]</scope>
    <source>
        <strain evidence="11">KCTC 52606</strain>
    </source>
</reference>
<keyword evidence="11" id="KW-1185">Reference proteome</keyword>
<dbReference type="GO" id="GO:0016491">
    <property type="term" value="F:oxidoreductase activity"/>
    <property type="evidence" value="ECO:0007669"/>
    <property type="project" value="UniProtKB-KW"/>
</dbReference>
<protein>
    <recommendedName>
        <fullName evidence="7">D-amino-acid oxidase</fullName>
        <ecNumber evidence="6">1.4.3.3</ecNumber>
    </recommendedName>
</protein>
<comment type="catalytic activity">
    <reaction evidence="8">
        <text>a D-alpha-amino acid + O2 + H2O = a 2-oxocarboxylate + H2O2 + NH4(+)</text>
        <dbReference type="Rhea" id="RHEA:21816"/>
        <dbReference type="ChEBI" id="CHEBI:15377"/>
        <dbReference type="ChEBI" id="CHEBI:15379"/>
        <dbReference type="ChEBI" id="CHEBI:16240"/>
        <dbReference type="ChEBI" id="CHEBI:28938"/>
        <dbReference type="ChEBI" id="CHEBI:35179"/>
        <dbReference type="ChEBI" id="CHEBI:59871"/>
        <dbReference type="EC" id="1.4.3.3"/>
    </reaction>
    <physiologicalReaction direction="left-to-right" evidence="8">
        <dbReference type="Rhea" id="RHEA:21817"/>
    </physiologicalReaction>
</comment>
<dbReference type="InterPro" id="IPR023209">
    <property type="entry name" value="DAO"/>
</dbReference>
<dbReference type="PANTHER" id="PTHR11530:SF11">
    <property type="entry name" value="D-ASPARTATE OXIDASE"/>
    <property type="match status" value="1"/>
</dbReference>
<evidence type="ECO:0000313" key="11">
    <source>
        <dbReference type="Proteomes" id="UP001595378"/>
    </source>
</evidence>
<keyword evidence="5 10" id="KW-0560">Oxidoreductase</keyword>
<dbReference type="SUPFAM" id="SSF51971">
    <property type="entry name" value="Nucleotide-binding domain"/>
    <property type="match status" value="1"/>
</dbReference>
<evidence type="ECO:0000256" key="2">
    <source>
        <dbReference type="ARBA" id="ARBA00006730"/>
    </source>
</evidence>
<name>A0ABV7EHP1_9SPHN</name>
<dbReference type="InterPro" id="IPR006181">
    <property type="entry name" value="D-amino_acid_oxidase_CS"/>
</dbReference>
<comment type="cofactor">
    <cofactor evidence="1">
        <name>FAD</name>
        <dbReference type="ChEBI" id="CHEBI:57692"/>
    </cofactor>
</comment>
<evidence type="ECO:0000256" key="5">
    <source>
        <dbReference type="ARBA" id="ARBA00023002"/>
    </source>
</evidence>
<comment type="similarity">
    <text evidence="2">Belongs to the DAMOX/DASOX family.</text>
</comment>
<sequence>MPRSELIPSHLAPVKALYPANRRGFMGGALGLAGAMALPPLLARPARAQGLLAPALVPMRLSPDQLVDMKCCLRPLRAAGPNLSTETVGRKLVVHNYGHGGSGWSLSWGSAEVAVGKALSVLPSRIAVIGCGIIGLTSAIMAQRAGLHVTIYARELLPRTRSFRASGSFTPSARVALEGPAGPQFGDLWEQMARFSWKMFRTLLGLPGKPVEFSDSYAVSDEPITRRVWPVDPAITESYETSGLPRQNAEFARLDSRIRDIVPQAVPLLPEENPFPTPFATRTSQMHFNFPAYAQLLMDEFFARGGRYVMRSFHAPSALAELPEDVIIHATGYAARDLWGDRSVIPVRGQTGWLVPQPEANYALRFRNMSALSKADGIVIMNNNPDLGDMLGVGESMELPQREPLLEAMATLAGVFAGTYASPAQAAGAGA</sequence>
<proteinExistence type="inferred from homology"/>
<dbReference type="PANTHER" id="PTHR11530">
    <property type="entry name" value="D-AMINO ACID OXIDASE"/>
    <property type="match status" value="1"/>
</dbReference>
<dbReference type="EC" id="1.4.3.3" evidence="6"/>